<protein>
    <submittedName>
        <fullName evidence="2">Uncharacterized protein</fullName>
    </submittedName>
</protein>
<evidence type="ECO:0000313" key="2">
    <source>
        <dbReference type="EMBL" id="CAI2385571.1"/>
    </source>
</evidence>
<feature type="region of interest" description="Disordered" evidence="1">
    <location>
        <begin position="562"/>
        <end position="609"/>
    </location>
</feature>
<evidence type="ECO:0000313" key="3">
    <source>
        <dbReference type="Proteomes" id="UP001295684"/>
    </source>
</evidence>
<dbReference type="Proteomes" id="UP001295684">
    <property type="component" value="Unassembled WGS sequence"/>
</dbReference>
<sequence>MAVVKQTLQTSYNEVFLKTKEGPTRKRKHQRIAGVKYTGLNLIGSGQPLFSPDSKNKKSNYYNFSKQKNSGLKHKTSGKKKTGSKLKDLSSKKTFEYSCLKQDNCNIFNNSKTFSQCSQNSTGVLQELEHLQENWMDSEELAKLVKYQEYLVDENYFDPFTYFGCSYMRDYKFYINNPKLDCVFKHDSNLHDPKILLQSSPSAKIPISDIEIGTEFDVTDQCNESFEINTNHGAKTHKECNHYANKKQVKSSKYQSMQSLNESMSNYLILNNPKNLIKKLIPPSKENRSVYCDTGGSSLASKSPITVDLSSSSRILFPKKCETVKNKNKKQFQMGKPIDEKSLEKKNQIKKCKIDLLGSEKYAHKGCKSALEKSLKGSRSPSPSNPHNSYYMKLSGNQKMHPKMSQYKSSLLNFESNNSFKSLKGSPTNGKSKLELNRSYSNTKNISMLQKPSNRGKLHYDSFLEYLNETMKSASTVESKNVKIFKNSKMSKQKQVKLKKSIDSAVMPSDRIKPKSTKHKSKPTNPSYGAKLNKSSSFKPCMKKTSSLITSGLAAFKPDYGYSNDKVVNPKKPKKLKSRESSRTRPSKHRPKSKSKTKNKRSKEKSNTNLQKYNEACKKKPHGPNSAALLCKKIKDEINYFGSSKLSKYMKSCKEKSVKGKKKQKKLESSKFANIKKPVIETKKVTKRKLLDAPSEYFGHRGGSMDVNYQLKAFLNCKNSIKSEFAKSNRSNCSRQNSVKQGASLETSLNSQLCMKSQRNPYTKFKKFFF</sequence>
<dbReference type="EMBL" id="CAMPGE010028002">
    <property type="protein sequence ID" value="CAI2385571.1"/>
    <property type="molecule type" value="Genomic_DNA"/>
</dbReference>
<feature type="region of interest" description="Disordered" evidence="1">
    <location>
        <begin position="495"/>
        <end position="536"/>
    </location>
</feature>
<proteinExistence type="predicted"/>
<comment type="caution">
    <text evidence="2">The sequence shown here is derived from an EMBL/GenBank/DDBJ whole genome shotgun (WGS) entry which is preliminary data.</text>
</comment>
<dbReference type="AlphaFoldDB" id="A0AAD1Y546"/>
<reference evidence="2" key="1">
    <citation type="submission" date="2023-07" db="EMBL/GenBank/DDBJ databases">
        <authorList>
            <consortium name="AG Swart"/>
            <person name="Singh M."/>
            <person name="Singh A."/>
            <person name="Seah K."/>
            <person name="Emmerich C."/>
        </authorList>
    </citation>
    <scope>NUCLEOTIDE SEQUENCE</scope>
    <source>
        <strain evidence="2">DP1</strain>
    </source>
</reference>
<feature type="compositionally biased region" description="Basic residues" evidence="1">
    <location>
        <begin position="585"/>
        <end position="603"/>
    </location>
</feature>
<gene>
    <name evidence="2" type="ORF">ECRASSUSDP1_LOCUS27148</name>
</gene>
<name>A0AAD1Y546_EUPCR</name>
<feature type="compositionally biased region" description="Low complexity" evidence="1">
    <location>
        <begin position="378"/>
        <end position="389"/>
    </location>
</feature>
<keyword evidence="3" id="KW-1185">Reference proteome</keyword>
<organism evidence="2 3">
    <name type="scientific">Euplotes crassus</name>
    <dbReference type="NCBI Taxonomy" id="5936"/>
    <lineage>
        <taxon>Eukaryota</taxon>
        <taxon>Sar</taxon>
        <taxon>Alveolata</taxon>
        <taxon>Ciliophora</taxon>
        <taxon>Intramacronucleata</taxon>
        <taxon>Spirotrichea</taxon>
        <taxon>Hypotrichia</taxon>
        <taxon>Euplotida</taxon>
        <taxon>Euplotidae</taxon>
        <taxon>Moneuplotes</taxon>
    </lineage>
</organism>
<feature type="region of interest" description="Disordered" evidence="1">
    <location>
        <begin position="372"/>
        <end position="394"/>
    </location>
</feature>
<accession>A0AAD1Y546</accession>
<evidence type="ECO:0000256" key="1">
    <source>
        <dbReference type="SAM" id="MobiDB-lite"/>
    </source>
</evidence>